<proteinExistence type="predicted"/>
<keyword evidence="1" id="KW-1133">Transmembrane helix</keyword>
<dbReference type="InParanoid" id="A0A369K4M9"/>
<evidence type="ECO:0000313" key="2">
    <source>
        <dbReference type="EMBL" id="RDB27615.1"/>
    </source>
</evidence>
<comment type="caution">
    <text evidence="2">The sequence shown here is derived from an EMBL/GenBank/DDBJ whole genome shotgun (WGS) entry which is preliminary data.</text>
</comment>
<keyword evidence="1" id="KW-0472">Membrane</keyword>
<gene>
    <name evidence="2" type="ORF">Hypma_003774</name>
</gene>
<accession>A0A369K4M9</accession>
<protein>
    <submittedName>
        <fullName evidence="2">Uncharacterized protein</fullName>
    </submittedName>
</protein>
<reference evidence="2" key="1">
    <citation type="submission" date="2018-04" db="EMBL/GenBank/DDBJ databases">
        <title>Whole genome sequencing of Hypsizygus marmoreus.</title>
        <authorList>
            <person name="Choi I.-G."/>
            <person name="Min B."/>
            <person name="Kim J.-G."/>
            <person name="Kim S."/>
            <person name="Oh Y.-L."/>
            <person name="Kong W.-S."/>
            <person name="Park H."/>
            <person name="Jeong J."/>
            <person name="Song E.-S."/>
        </authorList>
    </citation>
    <scope>NUCLEOTIDE SEQUENCE [LARGE SCALE GENOMIC DNA]</scope>
    <source>
        <strain evidence="2">51987-8</strain>
    </source>
</reference>
<dbReference type="Proteomes" id="UP000076154">
    <property type="component" value="Unassembled WGS sequence"/>
</dbReference>
<dbReference type="AlphaFoldDB" id="A0A369K4M9"/>
<evidence type="ECO:0000256" key="1">
    <source>
        <dbReference type="SAM" id="Phobius"/>
    </source>
</evidence>
<feature type="transmembrane region" description="Helical" evidence="1">
    <location>
        <begin position="21"/>
        <end position="43"/>
    </location>
</feature>
<keyword evidence="1" id="KW-0812">Transmembrane</keyword>
<keyword evidence="3" id="KW-1185">Reference proteome</keyword>
<organism evidence="2 3">
    <name type="scientific">Hypsizygus marmoreus</name>
    <name type="common">White beech mushroom</name>
    <name type="synonym">Agaricus marmoreus</name>
    <dbReference type="NCBI Taxonomy" id="39966"/>
    <lineage>
        <taxon>Eukaryota</taxon>
        <taxon>Fungi</taxon>
        <taxon>Dikarya</taxon>
        <taxon>Basidiomycota</taxon>
        <taxon>Agaricomycotina</taxon>
        <taxon>Agaricomycetes</taxon>
        <taxon>Agaricomycetidae</taxon>
        <taxon>Agaricales</taxon>
        <taxon>Tricholomatineae</taxon>
        <taxon>Lyophyllaceae</taxon>
        <taxon>Hypsizygus</taxon>
    </lineage>
</organism>
<evidence type="ECO:0000313" key="3">
    <source>
        <dbReference type="Proteomes" id="UP000076154"/>
    </source>
</evidence>
<dbReference type="EMBL" id="LUEZ02000015">
    <property type="protein sequence ID" value="RDB27615.1"/>
    <property type="molecule type" value="Genomic_DNA"/>
</dbReference>
<sequence length="97" mass="11165">MHRLSPRKGVGVRYIYAQRMYFQCSIVLVCGLHRIPVLIHALYAPLIHVAHLADRWSPMWPIIRPTAPSIFRHVVDVQLFVPLAFHMVSTTIPSLKI</sequence>
<name>A0A369K4M9_HYPMA</name>